<dbReference type="Proteomes" id="UP000233781">
    <property type="component" value="Unassembled WGS sequence"/>
</dbReference>
<dbReference type="EMBL" id="PJNE01000001">
    <property type="protein sequence ID" value="PKW27599.1"/>
    <property type="molecule type" value="Genomic_DNA"/>
</dbReference>
<sequence length="77" mass="9028">MRETTGTIDGWWVAVVVYALLLVGQRLWRARRWVPPEWPDADYGWKVTHLFWVPFHVLDVVFGVPLLFAVLIAYFAI</sequence>
<reference evidence="2 3" key="1">
    <citation type="submission" date="2017-12" db="EMBL/GenBank/DDBJ databases">
        <title>Sequencing the genomes of 1000 Actinobacteria strains.</title>
        <authorList>
            <person name="Klenk H.-P."/>
        </authorList>
    </citation>
    <scope>NUCLEOTIDE SEQUENCE [LARGE SCALE GENOMIC DNA]</scope>
    <source>
        <strain evidence="2 3">DSM 12806</strain>
    </source>
</reference>
<evidence type="ECO:0000313" key="3">
    <source>
        <dbReference type="Proteomes" id="UP000233781"/>
    </source>
</evidence>
<evidence type="ECO:0000313" key="2">
    <source>
        <dbReference type="EMBL" id="PKW27599.1"/>
    </source>
</evidence>
<keyword evidence="1" id="KW-0472">Membrane</keyword>
<dbReference type="AlphaFoldDB" id="A0A2N3YLB7"/>
<evidence type="ECO:0000256" key="1">
    <source>
        <dbReference type="SAM" id="Phobius"/>
    </source>
</evidence>
<dbReference type="OrthoDB" id="4869294at2"/>
<dbReference type="RefSeq" id="WP_101396002.1">
    <property type="nucleotide sequence ID" value="NZ_PJNE01000001.1"/>
</dbReference>
<protein>
    <recommendedName>
        <fullName evidence="4">YggT family protein</fullName>
    </recommendedName>
</protein>
<keyword evidence="3" id="KW-1185">Reference proteome</keyword>
<keyword evidence="1" id="KW-1133">Transmembrane helix</keyword>
<feature type="transmembrane region" description="Helical" evidence="1">
    <location>
        <begin position="12"/>
        <end position="30"/>
    </location>
</feature>
<feature type="transmembrane region" description="Helical" evidence="1">
    <location>
        <begin position="50"/>
        <end position="76"/>
    </location>
</feature>
<comment type="caution">
    <text evidence="2">The sequence shown here is derived from an EMBL/GenBank/DDBJ whole genome shotgun (WGS) entry which is preliminary data.</text>
</comment>
<proteinExistence type="predicted"/>
<organism evidence="2 3">
    <name type="scientific">Phycicoccus duodecadis</name>
    <dbReference type="NCBI Taxonomy" id="173053"/>
    <lineage>
        <taxon>Bacteria</taxon>
        <taxon>Bacillati</taxon>
        <taxon>Actinomycetota</taxon>
        <taxon>Actinomycetes</taxon>
        <taxon>Micrococcales</taxon>
        <taxon>Intrasporangiaceae</taxon>
        <taxon>Phycicoccus</taxon>
    </lineage>
</organism>
<accession>A0A2N3YLB7</accession>
<gene>
    <name evidence="2" type="ORF">ATL31_2447</name>
</gene>
<keyword evidence="1" id="KW-0812">Transmembrane</keyword>
<evidence type="ECO:0008006" key="4">
    <source>
        <dbReference type="Google" id="ProtNLM"/>
    </source>
</evidence>
<name>A0A2N3YLB7_9MICO</name>